<sequence length="310" mass="32273">MPMRPGLTSSVDPLHPRRDRRNQPIPREQQILYLGQTHRRGLRHHRERQSGRRLPDRRHQRPRHPTPPRTPTCSTTTAADLTPGSGAFARLFAGAVSLACDNTGAHTASATDTGTFAYAIAADAVSGNATDASLVGTGVPMDAATRIVRNAPTGIVIGLVASITTNIAINGTAGNVMGIVAKKGRSSTMDTIACIVVNVTENAVTGVTGVTRGLIAPSIAGRITEGTATVTNIPAGAIAGPAGAVAGVSPRTIVRISGRTDTAAAGDAAEGAIEGIIEREHRTSARRAGRFERRHLRPPLGIARSLKRTA</sequence>
<organism evidence="2 3">
    <name type="scientific">Microtetraspora glauca</name>
    <dbReference type="NCBI Taxonomy" id="1996"/>
    <lineage>
        <taxon>Bacteria</taxon>
        <taxon>Bacillati</taxon>
        <taxon>Actinomycetota</taxon>
        <taxon>Actinomycetes</taxon>
        <taxon>Streptosporangiales</taxon>
        <taxon>Streptosporangiaceae</taxon>
        <taxon>Microtetraspora</taxon>
    </lineage>
</organism>
<dbReference type="RefSeq" id="WP_358132054.1">
    <property type="nucleotide sequence ID" value="NZ_JBFALK010000004.1"/>
</dbReference>
<proteinExistence type="predicted"/>
<evidence type="ECO:0000313" key="3">
    <source>
        <dbReference type="Proteomes" id="UP001551675"/>
    </source>
</evidence>
<gene>
    <name evidence="2" type="ORF">AB0I59_09580</name>
</gene>
<evidence type="ECO:0000313" key="2">
    <source>
        <dbReference type="EMBL" id="MEV0968874.1"/>
    </source>
</evidence>
<keyword evidence="3" id="KW-1185">Reference proteome</keyword>
<comment type="caution">
    <text evidence="2">The sequence shown here is derived from an EMBL/GenBank/DDBJ whole genome shotgun (WGS) entry which is preliminary data.</text>
</comment>
<reference evidence="2 3" key="1">
    <citation type="submission" date="2024-06" db="EMBL/GenBank/DDBJ databases">
        <title>The Natural Products Discovery Center: Release of the First 8490 Sequenced Strains for Exploring Actinobacteria Biosynthetic Diversity.</title>
        <authorList>
            <person name="Kalkreuter E."/>
            <person name="Kautsar S.A."/>
            <person name="Yang D."/>
            <person name="Bader C.D."/>
            <person name="Teijaro C.N."/>
            <person name="Fluegel L."/>
            <person name="Davis C.M."/>
            <person name="Simpson J.R."/>
            <person name="Lauterbach L."/>
            <person name="Steele A.D."/>
            <person name="Gui C."/>
            <person name="Meng S."/>
            <person name="Li G."/>
            <person name="Viehrig K."/>
            <person name="Ye F."/>
            <person name="Su P."/>
            <person name="Kiefer A.F."/>
            <person name="Nichols A."/>
            <person name="Cepeda A.J."/>
            <person name="Yan W."/>
            <person name="Fan B."/>
            <person name="Jiang Y."/>
            <person name="Adhikari A."/>
            <person name="Zheng C.-J."/>
            <person name="Schuster L."/>
            <person name="Cowan T.M."/>
            <person name="Smanski M.J."/>
            <person name="Chevrette M.G."/>
            <person name="De Carvalho L.P.S."/>
            <person name="Shen B."/>
        </authorList>
    </citation>
    <scope>NUCLEOTIDE SEQUENCE [LARGE SCALE GENOMIC DNA]</scope>
    <source>
        <strain evidence="2 3">NPDC050100</strain>
    </source>
</reference>
<evidence type="ECO:0000256" key="1">
    <source>
        <dbReference type="SAM" id="MobiDB-lite"/>
    </source>
</evidence>
<name>A0ABV3GB68_MICGL</name>
<dbReference type="EMBL" id="JBFALK010000004">
    <property type="protein sequence ID" value="MEV0968874.1"/>
    <property type="molecule type" value="Genomic_DNA"/>
</dbReference>
<feature type="region of interest" description="Disordered" evidence="1">
    <location>
        <begin position="1"/>
        <end position="78"/>
    </location>
</feature>
<feature type="compositionally biased region" description="Basic residues" evidence="1">
    <location>
        <begin position="37"/>
        <end position="47"/>
    </location>
</feature>
<accession>A0ABV3GB68</accession>
<dbReference type="Proteomes" id="UP001551675">
    <property type="component" value="Unassembled WGS sequence"/>
</dbReference>
<feature type="compositionally biased region" description="Basic residues" evidence="1">
    <location>
        <begin position="55"/>
        <end position="66"/>
    </location>
</feature>
<protein>
    <submittedName>
        <fullName evidence="2">Uncharacterized protein</fullName>
    </submittedName>
</protein>